<dbReference type="AlphaFoldDB" id="A0A7X5HWX7"/>
<dbReference type="Pfam" id="PF19583">
    <property type="entry name" value="ODP"/>
    <property type="match status" value="1"/>
</dbReference>
<dbReference type="InterPro" id="IPR008254">
    <property type="entry name" value="Flavodoxin/NO_synth"/>
</dbReference>
<keyword evidence="9" id="KW-0408">Iron</keyword>
<evidence type="ECO:0000256" key="5">
    <source>
        <dbReference type="ARBA" id="ARBA00022448"/>
    </source>
</evidence>
<dbReference type="SUPFAM" id="SSF51905">
    <property type="entry name" value="FAD/NAD(P)-binding domain"/>
    <property type="match status" value="2"/>
</dbReference>
<dbReference type="Pfam" id="PF07992">
    <property type="entry name" value="Pyr_redox_2"/>
    <property type="match status" value="1"/>
</dbReference>
<dbReference type="PROSITE" id="PS50902">
    <property type="entry name" value="FLAVODOXIN_LIKE"/>
    <property type="match status" value="1"/>
</dbReference>
<dbReference type="InterPro" id="IPR045761">
    <property type="entry name" value="ODP_dom"/>
</dbReference>
<keyword evidence="8" id="KW-0249">Electron transport</keyword>
<evidence type="ECO:0000259" key="11">
    <source>
        <dbReference type="PROSITE" id="PS50903"/>
    </source>
</evidence>
<dbReference type="InterPro" id="IPR024934">
    <property type="entry name" value="Rubredoxin-like_dom"/>
</dbReference>
<dbReference type="SUPFAM" id="SSF57802">
    <property type="entry name" value="Rubredoxin-like"/>
    <property type="match status" value="1"/>
</dbReference>
<dbReference type="InterPro" id="IPR016156">
    <property type="entry name" value="FAD/NAD-linked_Rdtase_dimer_sf"/>
</dbReference>
<dbReference type="InterPro" id="IPR051285">
    <property type="entry name" value="NADH_oxidoreductase_modular"/>
</dbReference>
<dbReference type="CDD" id="cd00729">
    <property type="entry name" value="rubredoxin_SM"/>
    <property type="match status" value="1"/>
</dbReference>
<keyword evidence="6" id="KW-0285">Flavoprotein</keyword>
<dbReference type="PRINTS" id="PR00368">
    <property type="entry name" value="FADPNR"/>
</dbReference>
<dbReference type="RefSeq" id="WP_162370895.1">
    <property type="nucleotide sequence ID" value="NZ_JAAEEH010000029.1"/>
</dbReference>
<feature type="domain" description="Flavodoxin-like" evidence="10">
    <location>
        <begin position="254"/>
        <end position="392"/>
    </location>
</feature>
<dbReference type="Gene3D" id="2.20.28.10">
    <property type="match status" value="1"/>
</dbReference>
<evidence type="ECO:0000256" key="8">
    <source>
        <dbReference type="ARBA" id="ARBA00022982"/>
    </source>
</evidence>
<dbReference type="Gene3D" id="3.40.50.360">
    <property type="match status" value="1"/>
</dbReference>
<evidence type="ECO:0000256" key="3">
    <source>
        <dbReference type="ARBA" id="ARBA00001974"/>
    </source>
</evidence>
<keyword evidence="13" id="KW-1185">Reference proteome</keyword>
<comment type="cofactor">
    <cofactor evidence="1">
        <name>Fe cation</name>
        <dbReference type="ChEBI" id="CHEBI:24875"/>
    </cofactor>
</comment>
<organism evidence="12 13">
    <name type="scientific">Anaerotalea alkaliphila</name>
    <dbReference type="NCBI Taxonomy" id="2662126"/>
    <lineage>
        <taxon>Bacteria</taxon>
        <taxon>Bacillati</taxon>
        <taxon>Bacillota</taxon>
        <taxon>Clostridia</taxon>
        <taxon>Eubacteriales</taxon>
        <taxon>Anaerotalea</taxon>
    </lineage>
</organism>
<dbReference type="PANTHER" id="PTHR32145">
    <property type="entry name" value="DIFLAVIN FLAVOPROTEIN A 2-RELATED"/>
    <property type="match status" value="1"/>
</dbReference>
<comment type="similarity">
    <text evidence="4">In the N-terminal section; belongs to the zinc metallo-hydrolase group 3 family.</text>
</comment>
<evidence type="ECO:0000313" key="13">
    <source>
        <dbReference type="Proteomes" id="UP000461585"/>
    </source>
</evidence>
<evidence type="ECO:0000259" key="10">
    <source>
        <dbReference type="PROSITE" id="PS50902"/>
    </source>
</evidence>
<comment type="cofactor">
    <cofactor evidence="3">
        <name>FAD</name>
        <dbReference type="ChEBI" id="CHEBI:57692"/>
    </cofactor>
</comment>
<dbReference type="SUPFAM" id="SSF56281">
    <property type="entry name" value="Metallo-hydrolase/oxidoreductase"/>
    <property type="match status" value="1"/>
</dbReference>
<dbReference type="SMART" id="SM00849">
    <property type="entry name" value="Lactamase_B"/>
    <property type="match status" value="1"/>
</dbReference>
<dbReference type="GO" id="GO:0005506">
    <property type="term" value="F:iron ion binding"/>
    <property type="evidence" value="ECO:0007669"/>
    <property type="project" value="InterPro"/>
</dbReference>
<dbReference type="InterPro" id="IPR029039">
    <property type="entry name" value="Flavoprotein-like_sf"/>
</dbReference>
<keyword evidence="7" id="KW-0274">FAD</keyword>
<dbReference type="CDD" id="cd07709">
    <property type="entry name" value="flavodiiron_proteins_MBL-fold"/>
    <property type="match status" value="1"/>
</dbReference>
<protein>
    <submittedName>
        <fullName evidence="12">FAD-dependent oxidoreductase</fullName>
    </submittedName>
</protein>
<evidence type="ECO:0000256" key="2">
    <source>
        <dbReference type="ARBA" id="ARBA00001965"/>
    </source>
</evidence>
<reference evidence="12 13" key="1">
    <citation type="submission" date="2020-01" db="EMBL/GenBank/DDBJ databases">
        <title>Anaeroalcalibacter tamaniensis gen. nov., sp. nov., moderately halophilic strictly anaerobic fermenter bacterium from mud volcano of Taman peninsula.</title>
        <authorList>
            <person name="Frolova A."/>
            <person name="Merkel A.Y."/>
            <person name="Slobodkin A.I."/>
        </authorList>
    </citation>
    <scope>NUCLEOTIDE SEQUENCE [LARGE SCALE GENOMIC DNA]</scope>
    <source>
        <strain evidence="12 13">F-3ap</strain>
    </source>
</reference>
<proteinExistence type="inferred from homology"/>
<dbReference type="SUPFAM" id="SSF52218">
    <property type="entry name" value="Flavoproteins"/>
    <property type="match status" value="1"/>
</dbReference>
<dbReference type="Gene3D" id="3.30.390.30">
    <property type="match status" value="1"/>
</dbReference>
<comment type="caution">
    <text evidence="12">The sequence shown here is derived from an EMBL/GenBank/DDBJ whole genome shotgun (WGS) entry which is preliminary data.</text>
</comment>
<evidence type="ECO:0000256" key="9">
    <source>
        <dbReference type="ARBA" id="ARBA00023004"/>
    </source>
</evidence>
<dbReference type="Pfam" id="PF18267">
    <property type="entry name" value="Rubredoxin_C"/>
    <property type="match status" value="1"/>
</dbReference>
<evidence type="ECO:0000256" key="6">
    <source>
        <dbReference type="ARBA" id="ARBA00022630"/>
    </source>
</evidence>
<keyword evidence="5" id="KW-0813">Transport</keyword>
<evidence type="ECO:0000256" key="4">
    <source>
        <dbReference type="ARBA" id="ARBA00007121"/>
    </source>
</evidence>
<evidence type="ECO:0000256" key="7">
    <source>
        <dbReference type="ARBA" id="ARBA00022827"/>
    </source>
</evidence>
<dbReference type="EMBL" id="JAAEEH010000029">
    <property type="protein sequence ID" value="NDL68173.1"/>
    <property type="molecule type" value="Genomic_DNA"/>
</dbReference>
<name>A0A7X5HWX7_9FIRM</name>
<dbReference type="InterPro" id="IPR048574">
    <property type="entry name" value="RUBY_RBDX"/>
</dbReference>
<dbReference type="PROSITE" id="PS50903">
    <property type="entry name" value="RUBREDOXIN_LIKE"/>
    <property type="match status" value="1"/>
</dbReference>
<dbReference type="PANTHER" id="PTHR32145:SF11">
    <property type="entry name" value="DIFLAVIN FLAVOPROTEIN A 2-RELATED"/>
    <property type="match status" value="1"/>
</dbReference>
<dbReference type="Proteomes" id="UP000461585">
    <property type="component" value="Unassembled WGS sequence"/>
</dbReference>
<dbReference type="GO" id="GO:0010181">
    <property type="term" value="F:FMN binding"/>
    <property type="evidence" value="ECO:0007669"/>
    <property type="project" value="InterPro"/>
</dbReference>
<accession>A0A7X5HWX7</accession>
<gene>
    <name evidence="12" type="ORF">GXN74_10515</name>
</gene>
<dbReference type="GO" id="GO:0016651">
    <property type="term" value="F:oxidoreductase activity, acting on NAD(P)H"/>
    <property type="evidence" value="ECO:0007669"/>
    <property type="project" value="UniProtKB-ARBA"/>
</dbReference>
<dbReference type="InterPro" id="IPR036866">
    <property type="entry name" value="RibonucZ/Hydroxyglut_hydro"/>
</dbReference>
<dbReference type="InterPro" id="IPR023753">
    <property type="entry name" value="FAD/NAD-binding_dom"/>
</dbReference>
<feature type="domain" description="Rubredoxin-like" evidence="11">
    <location>
        <begin position="420"/>
        <end position="454"/>
    </location>
</feature>
<dbReference type="PRINTS" id="PR00411">
    <property type="entry name" value="PNDRDTASEI"/>
</dbReference>
<comment type="cofactor">
    <cofactor evidence="2">
        <name>Fe(3+)</name>
        <dbReference type="ChEBI" id="CHEBI:29034"/>
    </cofactor>
</comment>
<sequence>MKKLELKENIWWIGAIDHNLRVFDIIMYTEFGTTYNSYLIKGSEKTALVETVKYTFTEEYLEKLAQEVDLTKIDYIIVDHTEPDHAGTVAHILEKSPGAVVVGSEPAIRFMKNIANREFESMVVGDGDSLSLGDKTLRFISAPFLHWPDSIYTYVVEDKVLFTCDSFGAHYALDDILYSKLDNVGNYRKALKYYFDMIFGPFKKYMLQAIDKIKDLEIDMVCNGHGPVLDENPWEIIEQSRLWSLEEEVEGTHVAIPYVSAYSYTKQLALKMEEGLKQAGDIQVHLHDLVCAKEGDVFADIHKSKGLLFGSPTINGDALLPIMEILVKLSPIVHGGKLASAFGSYGWSGEAVDNIERRLKELRMEVVPGFKVNFKPSEAALEDAVAFGRTFGEYVLGTKTYEELVPEDQDEEDFVYDGTIRKWRCVVCGEVFEGPLPPAICPACGATREQFEEYVDETVSFRSEDPLRILIIGNGAAGIATADAIRKRNGAATVTIIDEEPSAVYYKPLLSEYLANDAKEEDLFLHGQDWYDELGIELRTGCQVASIDPQAQEAVLCDGERLPYDRLVLAAGARSFVPPIKNAQLPGVFTLRSLQNANAMKEYLAHSRKVVIVGGGLIGLEAASEIRKNGLEVTVVEIAERLLPRQLDEQGARIFEQAIVDTGIAMVKGASVVEILGSDKVEGVRLSTGDTLEADFVLVSAGVKPETTLAASAGIRCERGVVVDLQMRTNVPNIYAAGDVAVCEGVNYSIWPEAIEQGRVAGSNAVGDHMDYEAYITSNVFNGLGVNIFSVGKVNYESTEGLTQLLFEDPAPGKATYKKLYFVDDKLTGAVIIGDNKKTKKLINGIKHGAGPMAMLSVLKG</sequence>
<dbReference type="InterPro" id="IPR001279">
    <property type="entry name" value="Metallo-B-lactamas"/>
</dbReference>
<dbReference type="InterPro" id="IPR041575">
    <property type="entry name" value="Rubredoxin_C"/>
</dbReference>
<dbReference type="Pfam" id="PF21349">
    <property type="entry name" value="RUBY_RBDX"/>
    <property type="match status" value="1"/>
</dbReference>
<evidence type="ECO:0000256" key="1">
    <source>
        <dbReference type="ARBA" id="ARBA00001962"/>
    </source>
</evidence>
<dbReference type="InterPro" id="IPR036188">
    <property type="entry name" value="FAD/NAD-bd_sf"/>
</dbReference>
<dbReference type="Pfam" id="PF00258">
    <property type="entry name" value="Flavodoxin_1"/>
    <property type="match status" value="1"/>
</dbReference>
<dbReference type="Gene3D" id="3.50.50.60">
    <property type="entry name" value="FAD/NAD(P)-binding domain"/>
    <property type="match status" value="2"/>
</dbReference>
<evidence type="ECO:0000313" key="12">
    <source>
        <dbReference type="EMBL" id="NDL68173.1"/>
    </source>
</evidence>
<dbReference type="Gene3D" id="3.60.15.10">
    <property type="entry name" value="Ribonuclease Z/Hydroxyacylglutathione hydrolase-like"/>
    <property type="match status" value="1"/>
</dbReference>